<gene>
    <name evidence="13" type="ORF">ACFQ33_19950</name>
</gene>
<evidence type="ECO:0000313" key="13">
    <source>
        <dbReference type="EMBL" id="MFD1330166.1"/>
    </source>
</evidence>
<evidence type="ECO:0000256" key="3">
    <source>
        <dbReference type="ARBA" id="ARBA00016337"/>
    </source>
</evidence>
<organism evidence="13 14">
    <name type="scientific">Mycoplana ramosa</name>
    <name type="common">Mycoplana bullata</name>
    <dbReference type="NCBI Taxonomy" id="40837"/>
    <lineage>
        <taxon>Bacteria</taxon>
        <taxon>Pseudomonadati</taxon>
        <taxon>Pseudomonadota</taxon>
        <taxon>Alphaproteobacteria</taxon>
        <taxon>Hyphomicrobiales</taxon>
        <taxon>Rhizobiaceae</taxon>
        <taxon>Mycoplana</taxon>
    </lineage>
</organism>
<sequence>MAESMSRRRALSIIAAVGGLPLLPVPGQAKAAVEPVVWRGQALGAPATLIINHFDRSAAERLIGRVVGEVDRLESIFSLYRQASALNELNRVGGLAAPPPELVEVLGACRTAFEATGGAFDPTIQPLWALYAGHFSSLAADPAGPSRQDRNEAQARVGFEAVRFNRDRIAFARPGMALTLNGIAQGYVTDRVVDLLRAGGITSSLVSMGETRAIGAAADGRAWRIGLADTEAGASPDTVFGVIDRAVATSSVAGFHFDRAGRFGHILDPRRGAVPPRYRRVTVIAPDATTADALSTAAGLVGQAEIEAIVSRNSSLTVDLVLDDGQPVRFGRAIDVL</sequence>
<comment type="similarity">
    <text evidence="11">Belongs to the ApbE family.</text>
</comment>
<evidence type="ECO:0000256" key="4">
    <source>
        <dbReference type="ARBA" id="ARBA00022630"/>
    </source>
</evidence>
<proteinExistence type="inferred from homology"/>
<dbReference type="PANTHER" id="PTHR30040:SF2">
    <property type="entry name" value="FAD:PROTEIN FMN TRANSFERASE"/>
    <property type="match status" value="1"/>
</dbReference>
<evidence type="ECO:0000256" key="7">
    <source>
        <dbReference type="ARBA" id="ARBA00022827"/>
    </source>
</evidence>
<dbReference type="GO" id="GO:0016740">
    <property type="term" value="F:transferase activity"/>
    <property type="evidence" value="ECO:0007669"/>
    <property type="project" value="UniProtKB-KW"/>
</dbReference>
<evidence type="ECO:0000256" key="10">
    <source>
        <dbReference type="ARBA" id="ARBA00048540"/>
    </source>
</evidence>
<keyword evidence="8 11" id="KW-0460">Magnesium</keyword>
<evidence type="ECO:0000256" key="8">
    <source>
        <dbReference type="ARBA" id="ARBA00022842"/>
    </source>
</evidence>
<dbReference type="PANTHER" id="PTHR30040">
    <property type="entry name" value="THIAMINE BIOSYNTHESIS LIPOPROTEIN APBE"/>
    <property type="match status" value="1"/>
</dbReference>
<comment type="cofactor">
    <cofactor evidence="1">
        <name>Mg(2+)</name>
        <dbReference type="ChEBI" id="CHEBI:18420"/>
    </cofactor>
</comment>
<feature type="chain" id="PRO_5046990960" description="FAD:protein FMN transferase" evidence="12">
    <location>
        <begin position="32"/>
        <end position="337"/>
    </location>
</feature>
<accession>A0ABW3Z237</accession>
<dbReference type="EC" id="2.7.1.180" evidence="2 11"/>
<keyword evidence="12" id="KW-0732">Signal</keyword>
<evidence type="ECO:0000256" key="6">
    <source>
        <dbReference type="ARBA" id="ARBA00022723"/>
    </source>
</evidence>
<dbReference type="PIRSF" id="PIRSF006268">
    <property type="entry name" value="ApbE"/>
    <property type="match status" value="1"/>
</dbReference>
<evidence type="ECO:0000256" key="5">
    <source>
        <dbReference type="ARBA" id="ARBA00022679"/>
    </source>
</evidence>
<dbReference type="RefSeq" id="WP_374841307.1">
    <property type="nucleotide sequence ID" value="NZ_JBHEEW010000022.1"/>
</dbReference>
<dbReference type="InterPro" id="IPR024932">
    <property type="entry name" value="ApbE"/>
</dbReference>
<dbReference type="EMBL" id="JBHTNF010000018">
    <property type="protein sequence ID" value="MFD1330166.1"/>
    <property type="molecule type" value="Genomic_DNA"/>
</dbReference>
<evidence type="ECO:0000256" key="12">
    <source>
        <dbReference type="SAM" id="SignalP"/>
    </source>
</evidence>
<evidence type="ECO:0000313" key="14">
    <source>
        <dbReference type="Proteomes" id="UP001597173"/>
    </source>
</evidence>
<dbReference type="SUPFAM" id="SSF143631">
    <property type="entry name" value="ApbE-like"/>
    <property type="match status" value="1"/>
</dbReference>
<dbReference type="PROSITE" id="PS51318">
    <property type="entry name" value="TAT"/>
    <property type="match status" value="1"/>
</dbReference>
<evidence type="ECO:0000256" key="11">
    <source>
        <dbReference type="PIRNR" id="PIRNR006268"/>
    </source>
</evidence>
<comment type="caution">
    <text evidence="13">The sequence shown here is derived from an EMBL/GenBank/DDBJ whole genome shotgun (WGS) entry which is preliminary data.</text>
</comment>
<protein>
    <recommendedName>
        <fullName evidence="3 11">FAD:protein FMN transferase</fullName>
        <ecNumber evidence="2 11">2.7.1.180</ecNumber>
    </recommendedName>
    <alternativeName>
        <fullName evidence="9 11">Flavin transferase</fullName>
    </alternativeName>
</protein>
<evidence type="ECO:0000256" key="2">
    <source>
        <dbReference type="ARBA" id="ARBA00011955"/>
    </source>
</evidence>
<dbReference type="InterPro" id="IPR003374">
    <property type="entry name" value="ApbE-like_sf"/>
</dbReference>
<dbReference type="Pfam" id="PF02424">
    <property type="entry name" value="ApbE"/>
    <property type="match status" value="1"/>
</dbReference>
<dbReference type="Gene3D" id="3.10.520.10">
    <property type="entry name" value="ApbE-like domains"/>
    <property type="match status" value="1"/>
</dbReference>
<dbReference type="Proteomes" id="UP001597173">
    <property type="component" value="Unassembled WGS sequence"/>
</dbReference>
<keyword evidence="4 11" id="KW-0285">Flavoprotein</keyword>
<keyword evidence="5 11" id="KW-0808">Transferase</keyword>
<feature type="signal peptide" evidence="12">
    <location>
        <begin position="1"/>
        <end position="31"/>
    </location>
</feature>
<name>A0ABW3Z237_MYCRA</name>
<keyword evidence="6 11" id="KW-0479">Metal-binding</keyword>
<comment type="catalytic activity">
    <reaction evidence="10 11">
        <text>L-threonyl-[protein] + FAD = FMN-L-threonyl-[protein] + AMP + H(+)</text>
        <dbReference type="Rhea" id="RHEA:36847"/>
        <dbReference type="Rhea" id="RHEA-COMP:11060"/>
        <dbReference type="Rhea" id="RHEA-COMP:11061"/>
        <dbReference type="ChEBI" id="CHEBI:15378"/>
        <dbReference type="ChEBI" id="CHEBI:30013"/>
        <dbReference type="ChEBI" id="CHEBI:57692"/>
        <dbReference type="ChEBI" id="CHEBI:74257"/>
        <dbReference type="ChEBI" id="CHEBI:456215"/>
        <dbReference type="EC" id="2.7.1.180"/>
    </reaction>
</comment>
<dbReference type="InterPro" id="IPR006311">
    <property type="entry name" value="TAT_signal"/>
</dbReference>
<evidence type="ECO:0000256" key="1">
    <source>
        <dbReference type="ARBA" id="ARBA00001946"/>
    </source>
</evidence>
<reference evidence="14" key="1">
    <citation type="journal article" date="2019" name="Int. J. Syst. Evol. Microbiol.">
        <title>The Global Catalogue of Microorganisms (GCM) 10K type strain sequencing project: providing services to taxonomists for standard genome sequencing and annotation.</title>
        <authorList>
            <consortium name="The Broad Institute Genomics Platform"/>
            <consortium name="The Broad Institute Genome Sequencing Center for Infectious Disease"/>
            <person name="Wu L."/>
            <person name="Ma J."/>
        </authorList>
    </citation>
    <scope>NUCLEOTIDE SEQUENCE [LARGE SCALE GENOMIC DNA]</scope>
    <source>
        <strain evidence="14">CCUG 55609</strain>
    </source>
</reference>
<keyword evidence="7 11" id="KW-0274">FAD</keyword>
<evidence type="ECO:0000256" key="9">
    <source>
        <dbReference type="ARBA" id="ARBA00031306"/>
    </source>
</evidence>
<keyword evidence="14" id="KW-1185">Reference proteome</keyword>